<dbReference type="InterPro" id="IPR023997">
    <property type="entry name" value="TonB-dep_OMP_SusC/RagA_CS"/>
</dbReference>
<evidence type="ECO:0000313" key="13">
    <source>
        <dbReference type="EMBL" id="SDM82267.1"/>
    </source>
</evidence>
<keyword evidence="10" id="KW-0732">Signal</keyword>
<gene>
    <name evidence="13" type="ORF">SAMN04488090_4335</name>
</gene>
<dbReference type="SUPFAM" id="SSF49464">
    <property type="entry name" value="Carboxypeptidase regulatory domain-like"/>
    <property type="match status" value="1"/>
</dbReference>
<keyword evidence="5 9" id="KW-0798">TonB box</keyword>
<organism evidence="13 14">
    <name type="scientific">Siphonobacter aquaeclarae</name>
    <dbReference type="NCBI Taxonomy" id="563176"/>
    <lineage>
        <taxon>Bacteria</taxon>
        <taxon>Pseudomonadati</taxon>
        <taxon>Bacteroidota</taxon>
        <taxon>Cytophagia</taxon>
        <taxon>Cytophagales</taxon>
        <taxon>Cytophagaceae</taxon>
        <taxon>Siphonobacter</taxon>
    </lineage>
</organism>
<dbReference type="PROSITE" id="PS52016">
    <property type="entry name" value="TONB_DEPENDENT_REC_3"/>
    <property type="match status" value="1"/>
</dbReference>
<evidence type="ECO:0000259" key="12">
    <source>
        <dbReference type="Pfam" id="PF07715"/>
    </source>
</evidence>
<keyword evidence="7 8" id="KW-0998">Cell outer membrane</keyword>
<keyword evidence="14" id="KW-1185">Reference proteome</keyword>
<evidence type="ECO:0000256" key="6">
    <source>
        <dbReference type="ARBA" id="ARBA00023136"/>
    </source>
</evidence>
<evidence type="ECO:0000259" key="11">
    <source>
        <dbReference type="Pfam" id="PF00593"/>
    </source>
</evidence>
<sequence length="1001" mass="110149">MQRLLLSLLFLGLGWNVFAQERQVSGRVTGDDTQPIPGASVAIKGTNRGTVTNAEGRFTLKVPADAILVVSSVGFQTREFPVGNQNSLELVIPSTTSSLTEVVVVGYGTQKKSQLTGAISSVGSKEISELPITNARQALQGRVAGVDVVQSSSQPGAGVSVRIRGRRSINASNDPLYVVDGIPLSGGIDDMNPNDIASMEILKDASATAIYGSRGANGVVIITTRRGTPGKMTVTYDGYYGVSSTLGKIDVMNGAQFAEYKRESRRAVGQYDDSDPQADSKLFEAVELDGIAKGRTTDYQSYILRTGNIQSHQIGIQGGSEKTQFAVSGNYFKDVGIIKTQDFTRYTFRVNLDHQINKRIKVGTSTFAVYSINNGANSFLTNSNGFAPLGLTLRENPLGKPYDDNGNLIFLPTSDGLQSNPAAEVVPGANIAETKTVRIFNSLYGEWNIVDGLKYRFNFGPDFTNRRFGRFWGTYTNARRLGDPSALTNYSMGFNYTLENILTYTKTFKGKHNLNVTGLHSIQRDNYETGGINVTGVPAESQSFYSLGQAQIISGVSTGLSQWTLQSFMARVNYDFNEKYLLTVTGRYDGSSRFGADSKYGFFPSVALGWNMSSENFLKNVSWIDQLKLRASWGTIGNTAIDPYSTQTLLGRTIYAFGTTAAYGYRPATIGNSNLRWESTSTANVGLDYSFARGRIAGSFEVYQANTFDLLLSDQLPGTNGFASVLRNVGKTQNRGIEVTLSTVNIDTRGGFRWTTDLQWTKNDEKIVELFNGKVDDIGNSRFIGKPITAIYDYNKIGIWQTAEADLATKYQRKVGEVKVEDINGDGKIDADHDRKVIGSQIPKFTAGMTNRFSFKGFDLSFFLYARVGSTITSGFHQTFNTLAGRYNNLDIDYWSPKNPTNEFPRPNKDQESPVYSSTLRYFSGTFLKVRNINLGYNVPSTIASKLKMSSLRLYVAAQQPFIFSQYRSKYKGIDNETFDSVNEGQSYSTRQILFGINAKF</sequence>
<evidence type="ECO:0000256" key="1">
    <source>
        <dbReference type="ARBA" id="ARBA00004571"/>
    </source>
</evidence>
<keyword evidence="6 8" id="KW-0472">Membrane</keyword>
<dbReference type="OrthoDB" id="9768177at2"/>
<evidence type="ECO:0000313" key="14">
    <source>
        <dbReference type="Proteomes" id="UP000198901"/>
    </source>
</evidence>
<dbReference type="Pfam" id="PF00593">
    <property type="entry name" value="TonB_dep_Rec_b-barrel"/>
    <property type="match status" value="1"/>
</dbReference>
<keyword evidence="2 8" id="KW-0813">Transport</keyword>
<evidence type="ECO:0000256" key="10">
    <source>
        <dbReference type="SAM" id="SignalP"/>
    </source>
</evidence>
<dbReference type="GO" id="GO:0009279">
    <property type="term" value="C:cell outer membrane"/>
    <property type="evidence" value="ECO:0007669"/>
    <property type="project" value="UniProtKB-SubCell"/>
</dbReference>
<evidence type="ECO:0000256" key="4">
    <source>
        <dbReference type="ARBA" id="ARBA00022692"/>
    </source>
</evidence>
<name>A0A1G9WD86_9BACT</name>
<evidence type="ECO:0000256" key="5">
    <source>
        <dbReference type="ARBA" id="ARBA00023077"/>
    </source>
</evidence>
<dbReference type="Gene3D" id="2.60.40.1120">
    <property type="entry name" value="Carboxypeptidase-like, regulatory domain"/>
    <property type="match status" value="1"/>
</dbReference>
<dbReference type="InterPro" id="IPR036942">
    <property type="entry name" value="Beta-barrel_TonB_sf"/>
</dbReference>
<accession>A0A1G9WD86</accession>
<dbReference type="Gene3D" id="2.40.170.20">
    <property type="entry name" value="TonB-dependent receptor, beta-barrel domain"/>
    <property type="match status" value="1"/>
</dbReference>
<dbReference type="Proteomes" id="UP000198901">
    <property type="component" value="Unassembled WGS sequence"/>
</dbReference>
<dbReference type="EMBL" id="FNGS01000009">
    <property type="protein sequence ID" value="SDM82267.1"/>
    <property type="molecule type" value="Genomic_DNA"/>
</dbReference>
<dbReference type="Pfam" id="PF07715">
    <property type="entry name" value="Plug"/>
    <property type="match status" value="1"/>
</dbReference>
<dbReference type="Gene3D" id="2.170.130.10">
    <property type="entry name" value="TonB-dependent receptor, plug domain"/>
    <property type="match status" value="1"/>
</dbReference>
<feature type="signal peptide" evidence="10">
    <location>
        <begin position="1"/>
        <end position="19"/>
    </location>
</feature>
<evidence type="ECO:0000256" key="7">
    <source>
        <dbReference type="ARBA" id="ARBA00023237"/>
    </source>
</evidence>
<comment type="subcellular location">
    <subcellularLocation>
        <location evidence="1 8">Cell outer membrane</location>
        <topology evidence="1 8">Multi-pass membrane protein</topology>
    </subcellularLocation>
</comment>
<dbReference type="InterPro" id="IPR012910">
    <property type="entry name" value="Plug_dom"/>
</dbReference>
<feature type="domain" description="TonB-dependent receptor plug" evidence="12">
    <location>
        <begin position="112"/>
        <end position="219"/>
    </location>
</feature>
<dbReference type="NCBIfam" id="TIGR04056">
    <property type="entry name" value="OMP_RagA_SusC"/>
    <property type="match status" value="1"/>
</dbReference>
<dbReference type="STRING" id="563176.SAMN04488090_4335"/>
<evidence type="ECO:0000256" key="8">
    <source>
        <dbReference type="PROSITE-ProRule" id="PRU01360"/>
    </source>
</evidence>
<evidence type="ECO:0000256" key="9">
    <source>
        <dbReference type="RuleBase" id="RU003357"/>
    </source>
</evidence>
<dbReference type="InterPro" id="IPR023996">
    <property type="entry name" value="TonB-dep_OMP_SusC/RagA"/>
</dbReference>
<dbReference type="Pfam" id="PF13715">
    <property type="entry name" value="CarbopepD_reg_2"/>
    <property type="match status" value="1"/>
</dbReference>
<dbReference type="SUPFAM" id="SSF56935">
    <property type="entry name" value="Porins"/>
    <property type="match status" value="1"/>
</dbReference>
<dbReference type="RefSeq" id="WP_093207794.1">
    <property type="nucleotide sequence ID" value="NZ_FNGS01000009.1"/>
</dbReference>
<feature type="domain" description="TonB-dependent receptor-like beta-barrel" evidence="11">
    <location>
        <begin position="389"/>
        <end position="773"/>
    </location>
</feature>
<dbReference type="InterPro" id="IPR037066">
    <property type="entry name" value="Plug_dom_sf"/>
</dbReference>
<feature type="chain" id="PRO_5011661416" evidence="10">
    <location>
        <begin position="20"/>
        <end position="1001"/>
    </location>
</feature>
<proteinExistence type="inferred from homology"/>
<protein>
    <submittedName>
        <fullName evidence="13">TonB-linked outer membrane protein, SusC/RagA family</fullName>
    </submittedName>
</protein>
<dbReference type="InterPro" id="IPR008969">
    <property type="entry name" value="CarboxyPept-like_regulatory"/>
</dbReference>
<reference evidence="13 14" key="1">
    <citation type="submission" date="2016-10" db="EMBL/GenBank/DDBJ databases">
        <authorList>
            <person name="de Groot N.N."/>
        </authorList>
    </citation>
    <scope>NUCLEOTIDE SEQUENCE [LARGE SCALE GENOMIC DNA]</scope>
    <source>
        <strain evidence="13 14">DSM 21668</strain>
    </source>
</reference>
<dbReference type="AlphaFoldDB" id="A0A1G9WD86"/>
<dbReference type="FunFam" id="2.170.130.10:FF:000008">
    <property type="entry name" value="SusC/RagA family TonB-linked outer membrane protein"/>
    <property type="match status" value="1"/>
</dbReference>
<dbReference type="NCBIfam" id="TIGR04057">
    <property type="entry name" value="SusC_RagA_signa"/>
    <property type="match status" value="1"/>
</dbReference>
<keyword evidence="4 8" id="KW-0812">Transmembrane</keyword>
<dbReference type="InterPro" id="IPR039426">
    <property type="entry name" value="TonB-dep_rcpt-like"/>
</dbReference>
<keyword evidence="3 8" id="KW-1134">Transmembrane beta strand</keyword>
<evidence type="ECO:0000256" key="3">
    <source>
        <dbReference type="ARBA" id="ARBA00022452"/>
    </source>
</evidence>
<comment type="similarity">
    <text evidence="8 9">Belongs to the TonB-dependent receptor family.</text>
</comment>
<dbReference type="InterPro" id="IPR000531">
    <property type="entry name" value="Beta-barrel_TonB"/>
</dbReference>
<evidence type="ECO:0000256" key="2">
    <source>
        <dbReference type="ARBA" id="ARBA00022448"/>
    </source>
</evidence>